<accession>A0A172WFS1</accession>
<gene>
    <name evidence="1" type="ORF">A7C91_03085</name>
</gene>
<dbReference type="EMBL" id="CP015520">
    <property type="protein sequence ID" value="ANF22278.1"/>
    <property type="molecule type" value="Genomic_DNA"/>
</dbReference>
<dbReference type="KEGG" id="tpie:A7C91_03085"/>
<evidence type="ECO:0000313" key="1">
    <source>
        <dbReference type="EMBL" id="ANF22278.1"/>
    </source>
</evidence>
<reference evidence="2" key="1">
    <citation type="journal article" date="2016" name="Syst. Appl. Microbiol.">
        <title>Thermococcus piezophilus sp. nov., a novel hyperthermophilic and piezophilic archaeon with a broad pressure range for growth, isolated from a deepest hydrothermal vent at the Mid-Cayman Rise.</title>
        <authorList>
            <person name="Dalmasso C."/>
            <person name="Oger P."/>
            <person name="Selva G."/>
            <person name="Courtine D."/>
            <person name="L'Haridon S."/>
            <person name="Garlaschelli A."/>
            <person name="Roussel E."/>
            <person name="Miyazaki J."/>
            <person name="Reveillaud J."/>
            <person name="Jebbar M."/>
            <person name="Takai K."/>
            <person name="Maignien L."/>
            <person name="Alain K."/>
        </authorList>
    </citation>
    <scope>NUCLEOTIDE SEQUENCE [LARGE SCALE GENOMIC DNA]</scope>
    <source>
        <strain evidence="2">CDGS</strain>
    </source>
</reference>
<organism evidence="1 2">
    <name type="scientific">Thermococcus piezophilus</name>
    <dbReference type="NCBI Taxonomy" id="1712654"/>
    <lineage>
        <taxon>Archaea</taxon>
        <taxon>Methanobacteriati</taxon>
        <taxon>Methanobacteriota</taxon>
        <taxon>Thermococci</taxon>
        <taxon>Thermococcales</taxon>
        <taxon>Thermococcaceae</taxon>
        <taxon>Thermococcus</taxon>
    </lineage>
</organism>
<dbReference type="Proteomes" id="UP000076969">
    <property type="component" value="Chromosome"/>
</dbReference>
<dbReference type="AlphaFoldDB" id="A0A172WFS1"/>
<evidence type="ECO:0000313" key="2">
    <source>
        <dbReference type="Proteomes" id="UP000076969"/>
    </source>
</evidence>
<sequence length="211" mass="24118">MDAISVGNVVETFPGINWTAVVARINADLQFYNERGHLVISNGPYLLATYPLDSPHLKLEKFNGSRTVYTDSLQRDGNSNVIEFYGTQDVTGAILTISQGIYDFGLFRFTKGWYYYFDSDVLSNLNLYRSASSYNELTFNTYHDPDKDAPIVTVGDQVYFNPFAIREVRFAMNWLINRVLEPLMHSRPPSTSHVRYPWALGRFRDQSASLT</sequence>
<proteinExistence type="predicted"/>
<name>A0A172WFS1_9EURY</name>
<protein>
    <submittedName>
        <fullName evidence="1">Uncharacterized protein</fullName>
    </submittedName>
</protein>
<keyword evidence="2" id="KW-1185">Reference proteome</keyword>